<protein>
    <submittedName>
        <fullName evidence="2">Uncharacterized protein</fullName>
    </submittedName>
</protein>
<keyword evidence="3" id="KW-1185">Reference proteome</keyword>
<dbReference type="HOGENOM" id="CLU_196961_0_0_1"/>
<evidence type="ECO:0000313" key="3">
    <source>
        <dbReference type="Proteomes" id="UP000053820"/>
    </source>
</evidence>
<proteinExistence type="predicted"/>
<evidence type="ECO:0000256" key="1">
    <source>
        <dbReference type="SAM" id="MobiDB-lite"/>
    </source>
</evidence>
<reference evidence="2 3" key="1">
    <citation type="submission" date="2014-04" db="EMBL/GenBank/DDBJ databases">
        <title>Evolutionary Origins and Diversification of the Mycorrhizal Mutualists.</title>
        <authorList>
            <consortium name="DOE Joint Genome Institute"/>
            <consortium name="Mycorrhizal Genomics Consortium"/>
            <person name="Kohler A."/>
            <person name="Kuo A."/>
            <person name="Nagy L.G."/>
            <person name="Floudas D."/>
            <person name="Copeland A."/>
            <person name="Barry K.W."/>
            <person name="Cichocki N."/>
            <person name="Veneault-Fourrey C."/>
            <person name="LaButti K."/>
            <person name="Lindquist E.A."/>
            <person name="Lipzen A."/>
            <person name="Lundell T."/>
            <person name="Morin E."/>
            <person name="Murat C."/>
            <person name="Riley R."/>
            <person name="Ohm R."/>
            <person name="Sun H."/>
            <person name="Tunlid A."/>
            <person name="Henrissat B."/>
            <person name="Grigoriev I.V."/>
            <person name="Hibbett D.S."/>
            <person name="Martin F."/>
        </authorList>
    </citation>
    <scope>NUCLEOTIDE SEQUENCE [LARGE SCALE GENOMIC DNA]</scope>
    <source>
        <strain evidence="2 3">MD-312</strain>
    </source>
</reference>
<dbReference type="AlphaFoldDB" id="A0A0C9WAB4"/>
<dbReference type="EMBL" id="KN839877">
    <property type="protein sequence ID" value="KIJ60047.1"/>
    <property type="molecule type" value="Genomic_DNA"/>
</dbReference>
<organism evidence="2 3">
    <name type="scientific">Hydnomerulius pinastri MD-312</name>
    <dbReference type="NCBI Taxonomy" id="994086"/>
    <lineage>
        <taxon>Eukaryota</taxon>
        <taxon>Fungi</taxon>
        <taxon>Dikarya</taxon>
        <taxon>Basidiomycota</taxon>
        <taxon>Agaricomycotina</taxon>
        <taxon>Agaricomycetes</taxon>
        <taxon>Agaricomycetidae</taxon>
        <taxon>Boletales</taxon>
        <taxon>Boletales incertae sedis</taxon>
        <taxon>Leucogyrophana</taxon>
    </lineage>
</organism>
<dbReference type="OrthoDB" id="3220849at2759"/>
<feature type="compositionally biased region" description="Basic and acidic residues" evidence="1">
    <location>
        <begin position="1"/>
        <end position="19"/>
    </location>
</feature>
<sequence length="73" mass="8353">MTSDVPRPKQDGKRGHLYHDPAASISPTQAIAEAWQQESVQSQEFWRQAEARRKEQYSAPRPPRPRSGHNGKM</sequence>
<feature type="compositionally biased region" description="Polar residues" evidence="1">
    <location>
        <begin position="36"/>
        <end position="45"/>
    </location>
</feature>
<gene>
    <name evidence="2" type="ORF">HYDPIDRAFT_99536</name>
</gene>
<feature type="compositionally biased region" description="Basic residues" evidence="1">
    <location>
        <begin position="63"/>
        <end position="73"/>
    </location>
</feature>
<dbReference type="Proteomes" id="UP000053820">
    <property type="component" value="Unassembled WGS sequence"/>
</dbReference>
<feature type="compositionally biased region" description="Basic and acidic residues" evidence="1">
    <location>
        <begin position="47"/>
        <end position="56"/>
    </location>
</feature>
<name>A0A0C9WAB4_9AGAM</name>
<feature type="region of interest" description="Disordered" evidence="1">
    <location>
        <begin position="1"/>
        <end position="73"/>
    </location>
</feature>
<accession>A0A0C9WAB4</accession>
<evidence type="ECO:0000313" key="2">
    <source>
        <dbReference type="EMBL" id="KIJ60047.1"/>
    </source>
</evidence>